<organism evidence="1 2">
    <name type="scientific">Nonlabens ulvanivorans</name>
    <name type="common">Persicivirga ulvanivorans</name>
    <dbReference type="NCBI Taxonomy" id="906888"/>
    <lineage>
        <taxon>Bacteria</taxon>
        <taxon>Pseudomonadati</taxon>
        <taxon>Bacteroidota</taxon>
        <taxon>Flavobacteriia</taxon>
        <taxon>Flavobacteriales</taxon>
        <taxon>Flavobacteriaceae</taxon>
        <taxon>Nonlabens</taxon>
    </lineage>
</organism>
<evidence type="ECO:0000313" key="2">
    <source>
        <dbReference type="Proteomes" id="UP000029647"/>
    </source>
</evidence>
<proteinExistence type="predicted"/>
<evidence type="ECO:0000313" key="1">
    <source>
        <dbReference type="EMBL" id="GAL76011.1"/>
    </source>
</evidence>
<accession>A0A090WGD9</accession>
<protein>
    <submittedName>
        <fullName evidence="1">Uncharacterized protein</fullName>
    </submittedName>
</protein>
<name>A0A090WGD9_NONUL</name>
<sequence>MRSISITTIAMLIVILLIDGTAHSRIENYHQQLLVSTI</sequence>
<dbReference type="EMBL" id="BBNT01000008">
    <property type="protein sequence ID" value="GAL76011.1"/>
    <property type="molecule type" value="Genomic_DNA"/>
</dbReference>
<dbReference type="Proteomes" id="UP000029647">
    <property type="component" value="Unassembled WGS sequence"/>
</dbReference>
<dbReference type="AlphaFoldDB" id="A0A090WGD9"/>
<reference evidence="1 2" key="1">
    <citation type="journal article" date="2014" name="Genome Announc.">
        <title>Draft Genome Sequences of Marine Flavobacterium Nonlabens Strains NR17, NR24, NR27, NR32, NR33, and Ara13.</title>
        <authorList>
            <person name="Nakanishi M."/>
            <person name="Meirelles P."/>
            <person name="Suzuki R."/>
            <person name="Takatani N."/>
            <person name="Mino S."/>
            <person name="Suda W."/>
            <person name="Oshima K."/>
            <person name="Hattori M."/>
            <person name="Ohkuma M."/>
            <person name="Hosokawa M."/>
            <person name="Miyashita K."/>
            <person name="Thompson F.L."/>
            <person name="Niwa A."/>
            <person name="Sawabe T."/>
            <person name="Sawabe T."/>
        </authorList>
    </citation>
    <scope>NUCLEOTIDE SEQUENCE [LARGE SCALE GENOMIC DNA]</scope>
    <source>
        <strain evidence="2">JCM19275</strain>
    </source>
</reference>
<comment type="caution">
    <text evidence="1">The sequence shown here is derived from an EMBL/GenBank/DDBJ whole genome shotgun (WGS) entry which is preliminary data.</text>
</comment>
<gene>
    <name evidence="1" type="ORF">JCM19275_2143</name>
</gene>